<keyword evidence="1" id="KW-0472">Membrane</keyword>
<dbReference type="PATRIC" id="fig|1178482.3.peg.814"/>
<feature type="transmembrane region" description="Helical" evidence="1">
    <location>
        <begin position="49"/>
        <end position="68"/>
    </location>
</feature>
<feature type="transmembrane region" description="Helical" evidence="1">
    <location>
        <begin position="150"/>
        <end position="174"/>
    </location>
</feature>
<accession>W1NAD0</accession>
<keyword evidence="1" id="KW-0812">Transmembrane</keyword>
<sequence>MKAFTRRELSRIQAAVKTAVVMVLRSPALIAVSLALTLIYGQTLQLSSPLWWVFPLVAFTLQVWATALSRRPTGDRWRFVEDIRGLVQLLLMLIGWVLLVMVVFALAGVFLELLITLVQHIGNFDLASPPPPMPENGQPLVLAAWHEAHVGMLVFMGLFLVLGRWALYAGYLVMTHRLTLRALVRLIVVWPLMEWMPMTPLAVISGCLLVVMSVVALFIPVLSLLATPILAVVVAFAFALGGDVFSDDAARQEILN</sequence>
<proteinExistence type="predicted"/>
<dbReference type="KEGG" id="hhu:AR456_18785"/>
<dbReference type="STRING" id="1178482.AR456_18785"/>
<evidence type="ECO:0000313" key="3">
    <source>
        <dbReference type="Proteomes" id="UP000019113"/>
    </source>
</evidence>
<feature type="transmembrane region" description="Helical" evidence="1">
    <location>
        <begin position="225"/>
        <end position="245"/>
    </location>
</feature>
<keyword evidence="1" id="KW-1133">Transmembrane helix</keyword>
<protein>
    <recommendedName>
        <fullName evidence="4">Transmembrane protein</fullName>
    </recommendedName>
</protein>
<dbReference type="EMBL" id="AVBC01000018">
    <property type="protein sequence ID" value="ERL52517.1"/>
    <property type="molecule type" value="Genomic_DNA"/>
</dbReference>
<organism evidence="2 3">
    <name type="scientific">Halomonas huangheensis</name>
    <dbReference type="NCBI Taxonomy" id="1178482"/>
    <lineage>
        <taxon>Bacteria</taxon>
        <taxon>Pseudomonadati</taxon>
        <taxon>Pseudomonadota</taxon>
        <taxon>Gammaproteobacteria</taxon>
        <taxon>Oceanospirillales</taxon>
        <taxon>Halomonadaceae</taxon>
        <taxon>Halomonas</taxon>
    </lineage>
</organism>
<dbReference type="AlphaFoldDB" id="W1NAD0"/>
<feature type="transmembrane region" description="Helical" evidence="1">
    <location>
        <begin position="195"/>
        <end position="219"/>
    </location>
</feature>
<feature type="transmembrane region" description="Helical" evidence="1">
    <location>
        <begin position="89"/>
        <end position="111"/>
    </location>
</feature>
<gene>
    <name evidence="2" type="ORF">BJB45_08165</name>
</gene>
<feature type="transmembrane region" description="Helical" evidence="1">
    <location>
        <begin position="20"/>
        <end position="43"/>
    </location>
</feature>
<dbReference type="RefSeq" id="WP_021817758.1">
    <property type="nucleotide sequence ID" value="NZ_AVBC01000018.1"/>
</dbReference>
<keyword evidence="3" id="KW-1185">Reference proteome</keyword>
<evidence type="ECO:0000256" key="1">
    <source>
        <dbReference type="SAM" id="Phobius"/>
    </source>
</evidence>
<dbReference type="Proteomes" id="UP000019113">
    <property type="component" value="Unassembled WGS sequence"/>
</dbReference>
<comment type="caution">
    <text evidence="2">The sequence shown here is derived from an EMBL/GenBank/DDBJ whole genome shotgun (WGS) entry which is preliminary data.</text>
</comment>
<reference evidence="2 3" key="1">
    <citation type="submission" date="2013-08" db="EMBL/GenBank/DDBJ databases">
        <title>draft genome of Halomonas huanghegensis, strain BJGMM-B45T.</title>
        <authorList>
            <person name="Miao C."/>
            <person name="Wan Y."/>
            <person name="Jin W."/>
        </authorList>
    </citation>
    <scope>NUCLEOTIDE SEQUENCE [LARGE SCALE GENOMIC DNA]</scope>
    <source>
        <strain evidence="2 3">BJGMM-B45</strain>
    </source>
</reference>
<evidence type="ECO:0008006" key="4">
    <source>
        <dbReference type="Google" id="ProtNLM"/>
    </source>
</evidence>
<name>W1NAD0_9GAMM</name>
<evidence type="ECO:0000313" key="2">
    <source>
        <dbReference type="EMBL" id="ERL52517.1"/>
    </source>
</evidence>